<proteinExistence type="predicted"/>
<organism evidence="3">
    <name type="scientific">Metarhizium acridum (strain CQMa 102)</name>
    <dbReference type="NCBI Taxonomy" id="655827"/>
    <lineage>
        <taxon>Eukaryota</taxon>
        <taxon>Fungi</taxon>
        <taxon>Dikarya</taxon>
        <taxon>Ascomycota</taxon>
        <taxon>Pezizomycotina</taxon>
        <taxon>Sordariomycetes</taxon>
        <taxon>Hypocreomycetidae</taxon>
        <taxon>Hypocreales</taxon>
        <taxon>Clavicipitaceae</taxon>
        <taxon>Metarhizium</taxon>
    </lineage>
</organism>
<dbReference type="GO" id="GO:0000785">
    <property type="term" value="C:chromatin"/>
    <property type="evidence" value="ECO:0007669"/>
    <property type="project" value="TreeGrafter"/>
</dbReference>
<dbReference type="STRING" id="655827.E9DVS9"/>
<dbReference type="PANTHER" id="PTHR43580:SF2">
    <property type="entry name" value="CYTOKINE-LIKE NUCLEAR FACTOR N-PAC"/>
    <property type="match status" value="1"/>
</dbReference>
<feature type="domain" description="6-phosphogluconate dehydrogenase NADP-binding" evidence="1">
    <location>
        <begin position="1"/>
        <end position="100"/>
    </location>
</feature>
<dbReference type="PANTHER" id="PTHR43580">
    <property type="entry name" value="OXIDOREDUCTASE GLYR1-RELATED"/>
    <property type="match status" value="1"/>
</dbReference>
<dbReference type="AlphaFoldDB" id="E9DVS9"/>
<dbReference type="Proteomes" id="UP000002499">
    <property type="component" value="Unassembled WGS sequence"/>
</dbReference>
<protein>
    <submittedName>
        <fullName evidence="2">Oxidoreductase, putative</fullName>
    </submittedName>
</protein>
<evidence type="ECO:0000259" key="1">
    <source>
        <dbReference type="Pfam" id="PF03446"/>
    </source>
</evidence>
<evidence type="ECO:0000313" key="3">
    <source>
        <dbReference type="Proteomes" id="UP000002499"/>
    </source>
</evidence>
<reference evidence="2 3" key="1">
    <citation type="journal article" date="2011" name="PLoS Genet.">
        <title>Genome sequencing and comparative transcriptomics of the model entomopathogenic fungi Metarhizium anisopliae and M. acridum.</title>
        <authorList>
            <person name="Gao Q."/>
            <person name="Jin K."/>
            <person name="Ying S.H."/>
            <person name="Zhang Y."/>
            <person name="Xiao G."/>
            <person name="Shang Y."/>
            <person name="Duan Z."/>
            <person name="Hu X."/>
            <person name="Xie X.Q."/>
            <person name="Zhou G."/>
            <person name="Peng G."/>
            <person name="Luo Z."/>
            <person name="Huang W."/>
            <person name="Wang B."/>
            <person name="Fang W."/>
            <person name="Wang S."/>
            <person name="Zhong Y."/>
            <person name="Ma L.J."/>
            <person name="St Leger R.J."/>
            <person name="Zhao G.P."/>
            <person name="Pei Y."/>
            <person name="Feng M.G."/>
            <person name="Xia Y."/>
            <person name="Wang C."/>
        </authorList>
    </citation>
    <scope>NUCLEOTIDE SEQUENCE [LARGE SCALE GENOMIC DNA]</scope>
    <source>
        <strain evidence="2 3">CQMa 102</strain>
    </source>
</reference>
<dbReference type="GO" id="GO:0031491">
    <property type="term" value="F:nucleosome binding"/>
    <property type="evidence" value="ECO:0007669"/>
    <property type="project" value="TreeGrafter"/>
</dbReference>
<dbReference type="Pfam" id="PF03446">
    <property type="entry name" value="NAD_binding_2"/>
    <property type="match status" value="1"/>
</dbReference>
<accession>E9DVS9</accession>
<name>E9DVS9_METAQ</name>
<dbReference type="EMBL" id="GL698477">
    <property type="protein sequence ID" value="EFY92126.1"/>
    <property type="molecule type" value="Genomic_DNA"/>
</dbReference>
<dbReference type="HOGENOM" id="CLU_1960080_0_0_1"/>
<evidence type="ECO:0000313" key="2">
    <source>
        <dbReference type="EMBL" id="EFY92126.1"/>
    </source>
</evidence>
<dbReference type="Gene3D" id="3.40.50.720">
    <property type="entry name" value="NAD(P)-binding Rossmann-like Domain"/>
    <property type="match status" value="1"/>
</dbReference>
<dbReference type="InterPro" id="IPR051265">
    <property type="entry name" value="HIBADH-related_NP60_sf"/>
</dbReference>
<keyword evidence="3" id="KW-1185">Reference proteome</keyword>
<dbReference type="GO" id="GO:0050661">
    <property type="term" value="F:NADP binding"/>
    <property type="evidence" value="ECO:0007669"/>
    <property type="project" value="InterPro"/>
</dbReference>
<gene>
    <name evidence="2" type="ORF">MAC_01727</name>
</gene>
<dbReference type="OrthoDB" id="435038at2759"/>
<dbReference type="InterPro" id="IPR036291">
    <property type="entry name" value="NAD(P)-bd_dom_sf"/>
</dbReference>
<sequence length="128" mass="13624">MGLAIANCLIKSGANLAAWNRSVSGADSLLRRGVTMAASPAACIAASPTIITCLISQEITKSVLEDVAKLAGKTIINLANFTNCTPEQSRLMANLVQHRGPKSYIHGAVMVLPVLWASRHQSYSYLDL</sequence>
<dbReference type="SUPFAM" id="SSF51735">
    <property type="entry name" value="NAD(P)-binding Rossmann-fold domains"/>
    <property type="match status" value="1"/>
</dbReference>
<dbReference type="GO" id="GO:0003677">
    <property type="term" value="F:DNA binding"/>
    <property type="evidence" value="ECO:0007669"/>
    <property type="project" value="TreeGrafter"/>
</dbReference>
<dbReference type="GO" id="GO:0140673">
    <property type="term" value="P:transcription elongation-coupled chromatin remodeling"/>
    <property type="evidence" value="ECO:0007669"/>
    <property type="project" value="TreeGrafter"/>
</dbReference>
<dbReference type="InterPro" id="IPR006115">
    <property type="entry name" value="6PGDH_NADP-bd"/>
</dbReference>
<dbReference type="InParanoid" id="E9DVS9"/>